<sequence length="61" mass="7308">MQSVFKILAGEMGIRSELRDMVQNHKRLGVSPKHYDRYDYLREKRETLDAWSKKLSLLKKL</sequence>
<organism evidence="1 2">
    <name type="scientific">Proteus columbae</name>
    <dbReference type="NCBI Taxonomy" id="1987580"/>
    <lineage>
        <taxon>Bacteria</taxon>
        <taxon>Pseudomonadati</taxon>
        <taxon>Pseudomonadota</taxon>
        <taxon>Gammaproteobacteria</taxon>
        <taxon>Enterobacterales</taxon>
        <taxon>Morganellaceae</taxon>
        <taxon>Proteus</taxon>
    </lineage>
</organism>
<name>A0A6I7DCX6_9GAMM</name>
<dbReference type="KEGG" id="pcol:F1325_11370"/>
<proteinExistence type="predicted"/>
<dbReference type="AlphaFoldDB" id="A0A6I7DCX6"/>
<accession>A0A6I7DCX6</accession>
<protein>
    <submittedName>
        <fullName evidence="1">Integrase</fullName>
    </submittedName>
</protein>
<keyword evidence="2" id="KW-1185">Reference proteome</keyword>
<evidence type="ECO:0000313" key="1">
    <source>
        <dbReference type="EMBL" id="QHN12534.1"/>
    </source>
</evidence>
<dbReference type="EMBL" id="CP043925">
    <property type="protein sequence ID" value="QHN12534.1"/>
    <property type="molecule type" value="Genomic_DNA"/>
</dbReference>
<dbReference type="Proteomes" id="UP000464700">
    <property type="component" value="Chromosome"/>
</dbReference>
<reference evidence="1 2" key="1">
    <citation type="submission" date="2019-09" db="EMBL/GenBank/DDBJ databases">
        <title>Emergence of a chromosome-mediated tetracycline resistance gene in Proteus strain.</title>
        <authorList>
            <person name="He D."/>
            <person name="Wang L."/>
        </authorList>
    </citation>
    <scope>NUCLEOTIDE SEQUENCE [LARGE SCALE GENOMIC DNA]</scope>
    <source>
        <strain evidence="1 2">T60</strain>
    </source>
</reference>
<evidence type="ECO:0000313" key="2">
    <source>
        <dbReference type="Proteomes" id="UP000464700"/>
    </source>
</evidence>
<gene>
    <name evidence="1" type="ORF">F1325_11370</name>
</gene>